<dbReference type="Proteomes" id="UP000284853">
    <property type="component" value="Unassembled WGS sequence"/>
</dbReference>
<reference evidence="2 3" key="1">
    <citation type="submission" date="2017-08" db="EMBL/GenBank/DDBJ databases">
        <title>Comparative genomics of bacteria isolated from necrotic lesions of AOD affected trees.</title>
        <authorList>
            <person name="Doonan J."/>
            <person name="Denman S."/>
            <person name="Mcdonald J.E."/>
        </authorList>
    </citation>
    <scope>NUCLEOTIDE SEQUENCE [LARGE SCALE GENOMIC DNA]</scope>
    <source>
        <strain evidence="2 3">CIP 105588</strain>
    </source>
</reference>
<name>A0ABX9PZI6_9GAMM</name>
<evidence type="ECO:0000313" key="3">
    <source>
        <dbReference type="Proteomes" id="UP000284853"/>
    </source>
</evidence>
<dbReference type="EMBL" id="NSDJ01000001">
    <property type="protein sequence ID" value="RKF70464.1"/>
    <property type="molecule type" value="Genomic_DNA"/>
</dbReference>
<keyword evidence="3" id="KW-1185">Reference proteome</keyword>
<protein>
    <submittedName>
        <fullName evidence="2">Uncharacterized protein</fullName>
    </submittedName>
</protein>
<evidence type="ECO:0000313" key="2">
    <source>
        <dbReference type="EMBL" id="RKF70464.1"/>
    </source>
</evidence>
<accession>A0ABX9PZI6</accession>
<feature type="region of interest" description="Disordered" evidence="1">
    <location>
        <begin position="14"/>
        <end position="106"/>
    </location>
</feature>
<gene>
    <name evidence="2" type="ORF">CKQ54_19705</name>
</gene>
<feature type="compositionally biased region" description="Basic and acidic residues" evidence="1">
    <location>
        <begin position="49"/>
        <end position="94"/>
    </location>
</feature>
<comment type="caution">
    <text evidence="2">The sequence shown here is derived from an EMBL/GenBank/DDBJ whole genome shotgun (WGS) entry which is preliminary data.</text>
</comment>
<evidence type="ECO:0000256" key="1">
    <source>
        <dbReference type="SAM" id="MobiDB-lite"/>
    </source>
</evidence>
<dbReference type="CDD" id="cd20700">
    <property type="entry name" value="CdiA-CT_Ec_tRNase"/>
    <property type="match status" value="1"/>
</dbReference>
<sequence length="159" mass="17170">MEAAFALHLIAGMLNSDADSTPNIGKDLTDADKAELGGTGSGTPPPPENDPKNSEEKKVEKLNQKQESSVRKIDNLIKNSLKDHDITGSLKDMDGNPIPKPDSPGQNWNHMKEMQDTLNGLRNHANTLKNVNNPEAQAAYGRATEAINKIESAIKGYGI</sequence>
<proteinExistence type="predicted"/>
<organism evidence="2 3">
    <name type="scientific">Rahnella variigena</name>
    <dbReference type="NCBI Taxonomy" id="574964"/>
    <lineage>
        <taxon>Bacteria</taxon>
        <taxon>Pseudomonadati</taxon>
        <taxon>Pseudomonadota</taxon>
        <taxon>Gammaproteobacteria</taxon>
        <taxon>Enterobacterales</taxon>
        <taxon>Yersiniaceae</taxon>
        <taxon>Rahnella</taxon>
    </lineage>
</organism>